<dbReference type="PANTHER" id="PTHR36251">
    <property type="entry name" value="FELS-1 PROPHAGE HOST SPECIFICITY PROTEIN-RELATED"/>
    <property type="match status" value="1"/>
</dbReference>
<dbReference type="InterPro" id="IPR053171">
    <property type="entry name" value="Viral_Tip_Attach_Protein"/>
</dbReference>
<dbReference type="RefSeq" id="WP_078276411.1">
    <property type="nucleotide sequence ID" value="NZ_CAACXO010000043.1"/>
</dbReference>
<dbReference type="InterPro" id="IPR015406">
    <property type="entry name" value="GpJ_CSF"/>
</dbReference>
<dbReference type="InterPro" id="IPR032876">
    <property type="entry name" value="J_dom"/>
</dbReference>
<dbReference type="EMBL" id="MUXU01000033">
    <property type="protein sequence ID" value="OOR90234.1"/>
    <property type="molecule type" value="Genomic_DNA"/>
</dbReference>
<dbReference type="EMBL" id="UGQE01000004">
    <property type="protein sequence ID" value="STZ14545.1"/>
    <property type="molecule type" value="Genomic_DNA"/>
</dbReference>
<dbReference type="STRING" id="34060.B0181_05010"/>
<evidence type="ECO:0000313" key="6">
    <source>
        <dbReference type="Proteomes" id="UP000190435"/>
    </source>
</evidence>
<gene>
    <name evidence="4" type="ORF">B0181_05010</name>
    <name evidence="5" type="ORF">NCTC10293_02140</name>
</gene>
<evidence type="ECO:0000313" key="7">
    <source>
        <dbReference type="Proteomes" id="UP000255279"/>
    </source>
</evidence>
<evidence type="ECO:0000259" key="2">
    <source>
        <dbReference type="Pfam" id="PF13550"/>
    </source>
</evidence>
<keyword evidence="6" id="KW-1185">Reference proteome</keyword>
<feature type="domain" description="Tip attachment protein J" evidence="2">
    <location>
        <begin position="336"/>
        <end position="498"/>
    </location>
</feature>
<dbReference type="Proteomes" id="UP000255279">
    <property type="component" value="Unassembled WGS sequence"/>
</dbReference>
<dbReference type="Pfam" id="PF09327">
    <property type="entry name" value="Phage_Tail_Tip"/>
    <property type="match status" value="1"/>
</dbReference>
<evidence type="ECO:0000313" key="4">
    <source>
        <dbReference type="EMBL" id="OOR90234.1"/>
    </source>
</evidence>
<evidence type="ECO:0000313" key="5">
    <source>
        <dbReference type="EMBL" id="STZ14545.1"/>
    </source>
</evidence>
<dbReference type="Gene3D" id="2.60.120.260">
    <property type="entry name" value="Galactose-binding domain-like"/>
    <property type="match status" value="1"/>
</dbReference>
<organism evidence="4 6">
    <name type="scientific">Moraxella caviae</name>
    <dbReference type="NCBI Taxonomy" id="34060"/>
    <lineage>
        <taxon>Bacteria</taxon>
        <taxon>Pseudomonadati</taxon>
        <taxon>Pseudomonadota</taxon>
        <taxon>Gammaproteobacteria</taxon>
        <taxon>Moraxellales</taxon>
        <taxon>Moraxellaceae</taxon>
        <taxon>Moraxella</taxon>
    </lineage>
</organism>
<dbReference type="PANTHER" id="PTHR36251:SF2">
    <property type="entry name" value="GIFSY-2 PROPHAGE HOST SPECIFICITY PROTEIN J, PHAGE LAMBDA"/>
    <property type="match status" value="1"/>
</dbReference>
<dbReference type="Pfam" id="PF24801">
    <property type="entry name" value="FNIII-A_GpJ"/>
    <property type="match status" value="1"/>
</dbReference>
<dbReference type="OrthoDB" id="6645671at2"/>
<proteinExistence type="predicted"/>
<protein>
    <submittedName>
        <fullName evidence="5">Domain of uncharacterized function (DUF1983)</fullName>
    </submittedName>
</protein>
<feature type="domain" description="Tip attachment protein J HDII-ins2" evidence="3">
    <location>
        <begin position="87"/>
        <end position="212"/>
    </location>
</feature>
<reference evidence="5 7" key="2">
    <citation type="submission" date="2018-06" db="EMBL/GenBank/DDBJ databases">
        <authorList>
            <consortium name="Pathogen Informatics"/>
            <person name="Doyle S."/>
        </authorList>
    </citation>
    <scope>NUCLEOTIDE SEQUENCE [LARGE SCALE GENOMIC DNA]</scope>
    <source>
        <strain evidence="5 7">NCTC10293</strain>
    </source>
</reference>
<feature type="domain" description="Tip attachment protein J central straight fiber" evidence="1">
    <location>
        <begin position="1155"/>
        <end position="1249"/>
    </location>
</feature>
<name>A0A1T0A3D5_9GAMM</name>
<dbReference type="Proteomes" id="UP000190435">
    <property type="component" value="Unassembled WGS sequence"/>
</dbReference>
<sequence>MITGFKKGQSNQRQPNIQKDSVQSLQTVKILYGLAEGEIYGLANGASSIRLENTPIVTNGVSNFNALRYEFRAGTNDQAHITGFDSVVNEIGVGVELRHDKPFIRAFNDKQLSAVAVRLKWDRLAKQETNGDVGGYRIDYAIDVRTDNGAFIEVLRTFIQDKTSAGYTRSHRINLPKARTGWQIRVRRLTANSTSDLISDTMYIDAVQELFDSKMRYPCTALLALEYDAKSFQNIAKLSVRLKGKIIRVPSNYNAQTRTYTGLWDGTFIESYSNNPAWVLYDLLLAKRYGLGSRLDASMVDKWALYEIGKYCDELVDDGNGNKEPRFAINVYLQKAEDAFNVISQLAGVFRGLSYWNGQAITVNCDMPKDPVYTFSRANVVDGLFVYTGTRARDRHSVVKVAWDNPDNDYQTEYEWVKDEAAIARIGIRQLDLSAFGCTSLAQARRAGQWALLTEQLETKQVSFKTGLEGFIPQVGDVINISDEVFAGRANGGRIAGVNQNRRTITLDRAVTAKRGDVLVVNTASGIAKRSLVRDYQNESVVAVDAAFETVSTGNVWAIDSSQLRLMQFRVMSITKDGDTFNITGVQYEPAKFGATVKVAPKPHTVNESYHIASPEFVTLSQSIATHQGQSVTTLNIAWGQVQMASHYIVEWRKDGGNWIVLPKQTGVSADISGVYGGNYEAKVTAISPFGVSSQPVYSQLTTITGKVGKPNRPARLTAKGLLFGMQIDWAFGAKSDDTNYTEIQVSPDGRSNITTLGTFAYPTNKHEITGLQGNLTQFYRGRIVDKLGNTSDWTAWTSGTTEAQAEKVLELLTGQITTSQLHQDLTAPINKIGGLETGLASARFDINKAISDIGTERNRISQAIADIGVLRLSDNAKTAEIANLKQTVGGHTGSIRDLAVTTGELSQRYTQLKTASDNANSEITAIKQTQSGQATQLDTLSSRFDSLAVGGRNLLKHTEHLDQLWRFASGRRGSSMVIADGVARLTSNDTSWKHFGYDISKATAEAWLKDGTTFTLSVYAKKISGNPRLSVAMRKGITGGFKDDLVGKSFDLSNDWQKLVVTGTITAEDLQYLFVRFEFWVGGIIELKKPKLEYGNIATDWTPAPEDTDSAISAVQSNLTTNYYTKAEADKAISQKATQATTTIGGKTMTVEQRLASLNGITGEYTVKMNANGAATGFGLAMQGQKSEFMVQADRFSLWANGGKTSPFTVLTRAQTINGVSVPAGTYINSAYIQNGSIDVAKINKASIKELSALSANIGTLRTSDSRGTFTYTGSKIELRDPRGRLLLEMGLL</sequence>
<accession>A0A1T0A3D5</accession>
<dbReference type="Pfam" id="PF13550">
    <property type="entry name" value="Phage-tail_3"/>
    <property type="match status" value="1"/>
</dbReference>
<evidence type="ECO:0000259" key="1">
    <source>
        <dbReference type="Pfam" id="PF09327"/>
    </source>
</evidence>
<reference evidence="4 6" key="1">
    <citation type="submission" date="2017-02" db="EMBL/GenBank/DDBJ databases">
        <title>Draft genome sequence of Moraxella caviae CCUG 355 type strain.</title>
        <authorList>
            <person name="Engstrom-Jakobsson H."/>
            <person name="Salva-Serra F."/>
            <person name="Thorell K."/>
            <person name="Gonzales-Siles L."/>
            <person name="Karlsson R."/>
            <person name="Boulund F."/>
            <person name="Engstrand L."/>
            <person name="Moore E."/>
        </authorList>
    </citation>
    <scope>NUCLEOTIDE SEQUENCE [LARGE SCALE GENOMIC DNA]</scope>
    <source>
        <strain evidence="4 6">CCUG 355</strain>
    </source>
</reference>
<evidence type="ECO:0000259" key="3">
    <source>
        <dbReference type="Pfam" id="PF24801"/>
    </source>
</evidence>
<dbReference type="InterPro" id="IPR055385">
    <property type="entry name" value="GpJ_HDII-ins2"/>
</dbReference>